<organism evidence="3">
    <name type="scientific">Sesamum latifolium</name>
    <dbReference type="NCBI Taxonomy" id="2727402"/>
    <lineage>
        <taxon>Eukaryota</taxon>
        <taxon>Viridiplantae</taxon>
        <taxon>Streptophyta</taxon>
        <taxon>Embryophyta</taxon>
        <taxon>Tracheophyta</taxon>
        <taxon>Spermatophyta</taxon>
        <taxon>Magnoliopsida</taxon>
        <taxon>eudicotyledons</taxon>
        <taxon>Gunneridae</taxon>
        <taxon>Pentapetalae</taxon>
        <taxon>asterids</taxon>
        <taxon>lamiids</taxon>
        <taxon>Lamiales</taxon>
        <taxon>Pedaliaceae</taxon>
        <taxon>Sesamum</taxon>
    </lineage>
</organism>
<feature type="compositionally biased region" description="Polar residues" evidence="1">
    <location>
        <begin position="236"/>
        <end position="246"/>
    </location>
</feature>
<comment type="caution">
    <text evidence="3">The sequence shown here is derived from an EMBL/GenBank/DDBJ whole genome shotgun (WGS) entry which is preliminary data.</text>
</comment>
<dbReference type="AlphaFoldDB" id="A0AAW2XAZ0"/>
<protein>
    <recommendedName>
        <fullName evidence="2">Retrotransposon gag domain-containing protein</fullName>
    </recommendedName>
</protein>
<feature type="domain" description="Retrotransposon gag" evidence="2">
    <location>
        <begin position="93"/>
        <end position="167"/>
    </location>
</feature>
<feature type="compositionally biased region" description="Polar residues" evidence="1">
    <location>
        <begin position="205"/>
        <end position="225"/>
    </location>
</feature>
<name>A0AAW2XAZ0_9LAMI</name>
<proteinExistence type="predicted"/>
<evidence type="ECO:0000256" key="1">
    <source>
        <dbReference type="SAM" id="MobiDB-lite"/>
    </source>
</evidence>
<evidence type="ECO:0000259" key="2">
    <source>
        <dbReference type="Pfam" id="PF03732"/>
    </source>
</evidence>
<sequence>MEDCRQVIQELASVFGGGGIADMWCDMEHMSIQIGLLQRAVRNAPVVAHDAGARLWIPEPKAYGGARDAKEIENFLFDMEQYFLAANVEDEARKANQVRLDTWALLREAIRVQFFPENVEYNARRALRKLEHTGSIQDYVKSFSALMLDIRDMSEKDKLFTFMEGLKSRARLELQRQRVTDLGSAMAAAVRLTDFASETRKDRQTTSNPVQNKTGGAKSFRSNSNRGGGDRKPHAQTGSQGSSNRNKPQENR</sequence>
<feature type="region of interest" description="Disordered" evidence="1">
    <location>
        <begin position="196"/>
        <end position="252"/>
    </location>
</feature>
<reference evidence="3" key="1">
    <citation type="submission" date="2020-06" db="EMBL/GenBank/DDBJ databases">
        <authorList>
            <person name="Li T."/>
            <person name="Hu X."/>
            <person name="Zhang T."/>
            <person name="Song X."/>
            <person name="Zhang H."/>
            <person name="Dai N."/>
            <person name="Sheng W."/>
            <person name="Hou X."/>
            <person name="Wei L."/>
        </authorList>
    </citation>
    <scope>NUCLEOTIDE SEQUENCE</scope>
    <source>
        <strain evidence="3">KEN1</strain>
        <tissue evidence="3">Leaf</tissue>
    </source>
</reference>
<dbReference type="EMBL" id="JACGWN010000005">
    <property type="protein sequence ID" value="KAL0449310.1"/>
    <property type="molecule type" value="Genomic_DNA"/>
</dbReference>
<gene>
    <name evidence="3" type="ORF">Slati_1487400</name>
</gene>
<accession>A0AAW2XAZ0</accession>
<reference evidence="3" key="2">
    <citation type="journal article" date="2024" name="Plant">
        <title>Genomic evolution and insights into agronomic trait innovations of Sesamum species.</title>
        <authorList>
            <person name="Miao H."/>
            <person name="Wang L."/>
            <person name="Qu L."/>
            <person name="Liu H."/>
            <person name="Sun Y."/>
            <person name="Le M."/>
            <person name="Wang Q."/>
            <person name="Wei S."/>
            <person name="Zheng Y."/>
            <person name="Lin W."/>
            <person name="Duan Y."/>
            <person name="Cao H."/>
            <person name="Xiong S."/>
            <person name="Wang X."/>
            <person name="Wei L."/>
            <person name="Li C."/>
            <person name="Ma Q."/>
            <person name="Ju M."/>
            <person name="Zhao R."/>
            <person name="Li G."/>
            <person name="Mu C."/>
            <person name="Tian Q."/>
            <person name="Mei H."/>
            <person name="Zhang T."/>
            <person name="Gao T."/>
            <person name="Zhang H."/>
        </authorList>
    </citation>
    <scope>NUCLEOTIDE SEQUENCE</scope>
    <source>
        <tissue evidence="3">Leaf</tissue>
    </source>
</reference>
<dbReference type="Pfam" id="PF03732">
    <property type="entry name" value="Retrotrans_gag"/>
    <property type="match status" value="1"/>
</dbReference>
<evidence type="ECO:0000313" key="3">
    <source>
        <dbReference type="EMBL" id="KAL0449310.1"/>
    </source>
</evidence>
<dbReference type="InterPro" id="IPR005162">
    <property type="entry name" value="Retrotrans_gag_dom"/>
</dbReference>